<proteinExistence type="predicted"/>
<accession>A0A6J4RJM2</accession>
<name>A0A6J4RJM2_9ACTN</name>
<gene>
    <name evidence="1" type="ORF">AVDCRST_MAG53-220</name>
</gene>
<reference evidence="1" key="1">
    <citation type="submission" date="2020-02" db="EMBL/GenBank/DDBJ databases">
        <authorList>
            <person name="Meier V. D."/>
        </authorList>
    </citation>
    <scope>NUCLEOTIDE SEQUENCE</scope>
    <source>
        <strain evidence="1">AVDCRST_MAG53</strain>
    </source>
</reference>
<protein>
    <submittedName>
        <fullName evidence="1">Uncharacterized protein</fullName>
    </submittedName>
</protein>
<dbReference type="EMBL" id="CADCVR010000009">
    <property type="protein sequence ID" value="CAA9475100.1"/>
    <property type="molecule type" value="Genomic_DNA"/>
</dbReference>
<evidence type="ECO:0000313" key="1">
    <source>
        <dbReference type="EMBL" id="CAA9475100.1"/>
    </source>
</evidence>
<feature type="non-terminal residue" evidence="1">
    <location>
        <position position="38"/>
    </location>
</feature>
<organism evidence="1">
    <name type="scientific">uncultured Solirubrobacteraceae bacterium</name>
    <dbReference type="NCBI Taxonomy" id="1162706"/>
    <lineage>
        <taxon>Bacteria</taxon>
        <taxon>Bacillati</taxon>
        <taxon>Actinomycetota</taxon>
        <taxon>Thermoleophilia</taxon>
        <taxon>Solirubrobacterales</taxon>
        <taxon>Solirubrobacteraceae</taxon>
        <taxon>environmental samples</taxon>
    </lineage>
</organism>
<feature type="non-terminal residue" evidence="1">
    <location>
        <position position="1"/>
    </location>
</feature>
<sequence>GRRRDHGDGLLRLRRGRPGRRVRGARRVLRAQRLLREV</sequence>
<dbReference type="AlphaFoldDB" id="A0A6J4RJM2"/>